<feature type="transmembrane region" description="Helical" evidence="14">
    <location>
        <begin position="168"/>
        <end position="190"/>
    </location>
</feature>
<feature type="domain" description="Histidine kinase" evidence="15">
    <location>
        <begin position="332"/>
        <end position="535"/>
    </location>
</feature>
<keyword evidence="18" id="KW-1185">Reference proteome</keyword>
<evidence type="ECO:0000259" key="16">
    <source>
        <dbReference type="PROSITE" id="PS50112"/>
    </source>
</evidence>
<evidence type="ECO:0000256" key="5">
    <source>
        <dbReference type="ARBA" id="ARBA00022553"/>
    </source>
</evidence>
<evidence type="ECO:0000256" key="2">
    <source>
        <dbReference type="ARBA" id="ARBA00004651"/>
    </source>
</evidence>
<dbReference type="CDD" id="cd18773">
    <property type="entry name" value="PDC1_HK_sensor"/>
    <property type="match status" value="1"/>
</dbReference>
<evidence type="ECO:0000256" key="11">
    <source>
        <dbReference type="ARBA" id="ARBA00022989"/>
    </source>
</evidence>
<keyword evidence="6" id="KW-0808">Transferase</keyword>
<dbReference type="PANTHER" id="PTHR43065:SF46">
    <property type="entry name" value="C4-DICARBOXYLATE TRANSPORT SENSOR PROTEIN DCTB"/>
    <property type="match status" value="1"/>
</dbReference>
<accession>A0AA43XJK7</accession>
<dbReference type="SUPFAM" id="SSF55874">
    <property type="entry name" value="ATPase domain of HSP90 chaperone/DNA topoisomerase II/histidine kinase"/>
    <property type="match status" value="1"/>
</dbReference>
<dbReference type="GO" id="GO:0005886">
    <property type="term" value="C:plasma membrane"/>
    <property type="evidence" value="ECO:0007669"/>
    <property type="project" value="UniProtKB-SubCell"/>
</dbReference>
<dbReference type="GO" id="GO:0000155">
    <property type="term" value="F:phosphorelay sensor kinase activity"/>
    <property type="evidence" value="ECO:0007669"/>
    <property type="project" value="InterPro"/>
</dbReference>
<dbReference type="InterPro" id="IPR036890">
    <property type="entry name" value="HATPase_C_sf"/>
</dbReference>
<dbReference type="InterPro" id="IPR035965">
    <property type="entry name" value="PAS-like_dom_sf"/>
</dbReference>
<keyword evidence="8" id="KW-0547">Nucleotide-binding</keyword>
<dbReference type="SMART" id="SM00091">
    <property type="entry name" value="PAS"/>
    <property type="match status" value="1"/>
</dbReference>
<comment type="caution">
    <text evidence="17">The sequence shown here is derived from an EMBL/GenBank/DDBJ whole genome shotgun (WGS) entry which is preliminary data.</text>
</comment>
<dbReference type="Gene3D" id="3.30.450.20">
    <property type="entry name" value="PAS domain"/>
    <property type="match status" value="2"/>
</dbReference>
<reference evidence="17 18" key="1">
    <citation type="submission" date="2019-04" db="EMBL/GenBank/DDBJ databases">
        <title>Isachenkonia alkalipeptolytica gen. nov. sp. nov. a new anaerobic, alkiliphilic organothrophic bacterium capable to reduce synthesized ferrihydrite isolated from a soda lake.</title>
        <authorList>
            <person name="Toshchakov S.V."/>
            <person name="Zavarzina D.G."/>
            <person name="Zhilina T.N."/>
            <person name="Kostrikina N.A."/>
            <person name="Kublanov I.V."/>
        </authorList>
    </citation>
    <scope>NUCLEOTIDE SEQUENCE [LARGE SCALE GENOMIC DNA]</scope>
    <source>
        <strain evidence="17 18">Z-1701</strain>
    </source>
</reference>
<dbReference type="Gene3D" id="3.30.565.10">
    <property type="entry name" value="Histidine kinase-like ATPase, C-terminal domain"/>
    <property type="match status" value="1"/>
</dbReference>
<evidence type="ECO:0000256" key="3">
    <source>
        <dbReference type="ARBA" id="ARBA00012438"/>
    </source>
</evidence>
<dbReference type="CDD" id="cd00130">
    <property type="entry name" value="PAS"/>
    <property type="match status" value="1"/>
</dbReference>
<dbReference type="PANTHER" id="PTHR43065">
    <property type="entry name" value="SENSOR HISTIDINE KINASE"/>
    <property type="match status" value="1"/>
</dbReference>
<dbReference type="Proteomes" id="UP000449710">
    <property type="component" value="Unassembled WGS sequence"/>
</dbReference>
<keyword evidence="11 14" id="KW-1133">Transmembrane helix</keyword>
<evidence type="ECO:0000313" key="18">
    <source>
        <dbReference type="Proteomes" id="UP000449710"/>
    </source>
</evidence>
<evidence type="ECO:0000259" key="15">
    <source>
        <dbReference type="PROSITE" id="PS50109"/>
    </source>
</evidence>
<gene>
    <name evidence="17" type="ORF">ISALK_00985</name>
</gene>
<evidence type="ECO:0000256" key="7">
    <source>
        <dbReference type="ARBA" id="ARBA00022692"/>
    </source>
</evidence>
<dbReference type="InterPro" id="IPR033463">
    <property type="entry name" value="sCache_3"/>
</dbReference>
<evidence type="ECO:0000256" key="6">
    <source>
        <dbReference type="ARBA" id="ARBA00022679"/>
    </source>
</evidence>
<dbReference type="GO" id="GO:0005524">
    <property type="term" value="F:ATP binding"/>
    <property type="evidence" value="ECO:0007669"/>
    <property type="project" value="UniProtKB-KW"/>
</dbReference>
<proteinExistence type="predicted"/>
<dbReference type="EMBL" id="SUMG01000001">
    <property type="protein sequence ID" value="NBG87065.1"/>
    <property type="molecule type" value="Genomic_DNA"/>
</dbReference>
<keyword evidence="7 14" id="KW-0812">Transmembrane</keyword>
<evidence type="ECO:0000256" key="4">
    <source>
        <dbReference type="ARBA" id="ARBA00022475"/>
    </source>
</evidence>
<dbReference type="Pfam" id="PF17203">
    <property type="entry name" value="sCache_3_2"/>
    <property type="match status" value="1"/>
</dbReference>
<dbReference type="SUPFAM" id="SSF103190">
    <property type="entry name" value="Sensory domain-like"/>
    <property type="match status" value="1"/>
</dbReference>
<dbReference type="PRINTS" id="PR00344">
    <property type="entry name" value="BCTRLSENSOR"/>
</dbReference>
<dbReference type="InterPro" id="IPR029151">
    <property type="entry name" value="Sensor-like_sf"/>
</dbReference>
<feature type="domain" description="PAS" evidence="16">
    <location>
        <begin position="209"/>
        <end position="255"/>
    </location>
</feature>
<evidence type="ECO:0000313" key="17">
    <source>
        <dbReference type="EMBL" id="NBG87065.1"/>
    </source>
</evidence>
<organism evidence="17 18">
    <name type="scientific">Isachenkonia alkalipeptolytica</name>
    <dbReference type="NCBI Taxonomy" id="2565777"/>
    <lineage>
        <taxon>Bacteria</taxon>
        <taxon>Bacillati</taxon>
        <taxon>Bacillota</taxon>
        <taxon>Clostridia</taxon>
        <taxon>Eubacteriales</taxon>
        <taxon>Clostridiaceae</taxon>
        <taxon>Isachenkonia</taxon>
    </lineage>
</organism>
<evidence type="ECO:0000256" key="1">
    <source>
        <dbReference type="ARBA" id="ARBA00000085"/>
    </source>
</evidence>
<dbReference type="SMART" id="SM00387">
    <property type="entry name" value="HATPase_c"/>
    <property type="match status" value="1"/>
</dbReference>
<dbReference type="Pfam" id="PF02518">
    <property type="entry name" value="HATPase_c"/>
    <property type="match status" value="1"/>
</dbReference>
<dbReference type="InterPro" id="IPR003594">
    <property type="entry name" value="HATPase_dom"/>
</dbReference>
<keyword evidence="10" id="KW-0067">ATP-binding</keyword>
<keyword evidence="13 14" id="KW-0472">Membrane</keyword>
<name>A0AA43XJK7_9CLOT</name>
<evidence type="ECO:0000256" key="8">
    <source>
        <dbReference type="ARBA" id="ARBA00022741"/>
    </source>
</evidence>
<dbReference type="PROSITE" id="PS50109">
    <property type="entry name" value="HIS_KIN"/>
    <property type="match status" value="1"/>
</dbReference>
<dbReference type="PROSITE" id="PS50112">
    <property type="entry name" value="PAS"/>
    <property type="match status" value="1"/>
</dbReference>
<dbReference type="SUPFAM" id="SSF55890">
    <property type="entry name" value="Sporulation response regulatory protein Spo0B"/>
    <property type="match status" value="1"/>
</dbReference>
<dbReference type="AlphaFoldDB" id="A0AA43XJK7"/>
<keyword evidence="12" id="KW-0902">Two-component regulatory system</keyword>
<dbReference type="EC" id="2.7.13.3" evidence="3"/>
<keyword evidence="9 17" id="KW-0418">Kinase</keyword>
<dbReference type="SUPFAM" id="SSF55785">
    <property type="entry name" value="PYP-like sensor domain (PAS domain)"/>
    <property type="match status" value="1"/>
</dbReference>
<dbReference type="InterPro" id="IPR016120">
    <property type="entry name" value="Sig_transdc_His_kin_SpoOB"/>
</dbReference>
<dbReference type="InterPro" id="IPR005467">
    <property type="entry name" value="His_kinase_dom"/>
</dbReference>
<evidence type="ECO:0000256" key="14">
    <source>
        <dbReference type="SAM" id="Phobius"/>
    </source>
</evidence>
<protein>
    <recommendedName>
        <fullName evidence="3">histidine kinase</fullName>
        <ecNumber evidence="3">2.7.13.3</ecNumber>
    </recommendedName>
</protein>
<dbReference type="GO" id="GO:0006355">
    <property type="term" value="P:regulation of DNA-templated transcription"/>
    <property type="evidence" value="ECO:0007669"/>
    <property type="project" value="InterPro"/>
</dbReference>
<dbReference type="InterPro" id="IPR000014">
    <property type="entry name" value="PAS"/>
</dbReference>
<dbReference type="InterPro" id="IPR039506">
    <property type="entry name" value="SPOB_a"/>
</dbReference>
<dbReference type="RefSeq" id="WP_160718368.1">
    <property type="nucleotide sequence ID" value="NZ_SUMG01000001.1"/>
</dbReference>
<comment type="catalytic activity">
    <reaction evidence="1">
        <text>ATP + protein L-histidine = ADP + protein N-phospho-L-histidine.</text>
        <dbReference type="EC" id="2.7.13.3"/>
    </reaction>
</comment>
<comment type="subcellular location">
    <subcellularLocation>
        <location evidence="2">Cell membrane</location>
        <topology evidence="2">Multi-pass membrane protein</topology>
    </subcellularLocation>
</comment>
<keyword evidence="4" id="KW-1003">Cell membrane</keyword>
<dbReference type="Pfam" id="PF00989">
    <property type="entry name" value="PAS"/>
    <property type="match status" value="1"/>
</dbReference>
<evidence type="ECO:0000256" key="12">
    <source>
        <dbReference type="ARBA" id="ARBA00023012"/>
    </source>
</evidence>
<dbReference type="InterPro" id="IPR004358">
    <property type="entry name" value="Sig_transdc_His_kin-like_C"/>
</dbReference>
<evidence type="ECO:0000256" key="9">
    <source>
        <dbReference type="ARBA" id="ARBA00022777"/>
    </source>
</evidence>
<dbReference type="Pfam" id="PF14689">
    <property type="entry name" value="SPOB_a"/>
    <property type="match status" value="1"/>
</dbReference>
<dbReference type="InterPro" id="IPR013767">
    <property type="entry name" value="PAS_fold"/>
</dbReference>
<dbReference type="Gene3D" id="1.10.287.130">
    <property type="match status" value="1"/>
</dbReference>
<evidence type="ECO:0000256" key="13">
    <source>
        <dbReference type="ARBA" id="ARBA00023136"/>
    </source>
</evidence>
<evidence type="ECO:0000256" key="10">
    <source>
        <dbReference type="ARBA" id="ARBA00022840"/>
    </source>
</evidence>
<sequence>MRIKLQQKIIIIALITTLIALGVSGLISRNIAREKLVQEIETSVMNSARTVAQMESIIEGLKEENPRRVQDQVSRVLLSSDKIEFIVVTDLEGRRYSHPNPEEIGRYFQGGDETRVLETGEEYTSEAQGTLGFSVRGFTPIYNENQERIGMVAVGILSENVQNIRGELNYGTVLSILIGAMMGLFAALILSRNIKKSLMGLEPMEISTLYQKYQGLLDTVSEGIISIDDQGRINYINQEGYEILPLENPDIQGKSVDEVFPGNPLSRTLQGKGSEEHVTCFFHGKEIIMSTKLIEHKGKLLGAIGSFKDKKDITRLAEELTGARILTDSLRATTHEFSNKLQAILGLIQLGNIEEAQSYLLETQGKNESLLQTLGKNIGNAKIQGLLLGKIHRCQEEGVQLLIDEKSFVMDPEITTGDHQCVMTIVGNLVDNALEASVVGGFTKEKSEIRGHKFIRLLIQESEKNIIIEVEDNGPGISHEDASRIFDKGYSSKGEDRGFGLHIVKKCVDSHQGSLRIDTSEGEGTTFYITLSKDDTGTE</sequence>
<keyword evidence="5" id="KW-0597">Phosphoprotein</keyword>